<keyword evidence="3 8" id="KW-0812">Transmembrane</keyword>
<evidence type="ECO:0000313" key="9">
    <source>
        <dbReference type="EMBL" id="AHX04151.1"/>
    </source>
</evidence>
<keyword evidence="5 8" id="KW-1133">Transmembrane helix</keyword>
<feature type="compositionally biased region" description="Low complexity" evidence="7">
    <location>
        <begin position="1487"/>
        <end position="1511"/>
    </location>
</feature>
<feature type="compositionally biased region" description="Acidic residues" evidence="7">
    <location>
        <begin position="1712"/>
        <end position="1725"/>
    </location>
</feature>
<gene>
    <name evidence="9" type="ORF">EHF_0445</name>
</gene>
<dbReference type="KEGG" id="ehh:EHF_0445"/>
<dbReference type="eggNOG" id="COG5192">
    <property type="taxonomic scope" value="Bacteria"/>
</dbReference>
<protein>
    <submittedName>
        <fullName evidence="9">TrbL/VirB6 plasmid conjugal transfer family protein</fullName>
    </submittedName>
</protein>
<feature type="transmembrane region" description="Helical" evidence="8">
    <location>
        <begin position="734"/>
        <end position="754"/>
    </location>
</feature>
<feature type="transmembrane region" description="Helical" evidence="8">
    <location>
        <begin position="409"/>
        <end position="432"/>
    </location>
</feature>
<feature type="compositionally biased region" description="Basic and acidic residues" evidence="7">
    <location>
        <begin position="1827"/>
        <end position="1839"/>
    </location>
</feature>
<feature type="compositionally biased region" description="Basic and acidic residues" evidence="7">
    <location>
        <begin position="1688"/>
        <end position="1711"/>
    </location>
</feature>
<feature type="compositionally biased region" description="Basic and acidic residues" evidence="7">
    <location>
        <begin position="938"/>
        <end position="955"/>
    </location>
</feature>
<comment type="similarity">
    <text evidence="2">Belongs to the TrbL/VirB6 family.</text>
</comment>
<evidence type="ECO:0000256" key="7">
    <source>
        <dbReference type="SAM" id="MobiDB-lite"/>
    </source>
</evidence>
<feature type="region of interest" description="Disordered" evidence="7">
    <location>
        <begin position="1823"/>
        <end position="1844"/>
    </location>
</feature>
<dbReference type="Pfam" id="PF04610">
    <property type="entry name" value="TrbL"/>
    <property type="match status" value="1"/>
</dbReference>
<dbReference type="InterPro" id="IPR007688">
    <property type="entry name" value="Conjugal_tfr_TrbL/VirB6"/>
</dbReference>
<evidence type="ECO:0000256" key="4">
    <source>
        <dbReference type="ARBA" id="ARBA00022729"/>
    </source>
</evidence>
<sequence length="1942" mass="214940">MCNFIKKNFIKLLLFLVITACESNYHPVPRCIPADVFSETKTASVSAYFDPNSEDFISDDKSLGNLVKNDQVVRWKYTGYVTDGRPITLRVDGMWTAWVTNVDNDVALGDEESDRYDEILPVERICGPYNKIEKTFVPDGHAECKVSCELISGVKDDLERGAYGPPCWFKNGYGAYLLFKRPNDPEPNETLNHMKYPVSPMMHIGYKPLELAGSDVYSTKNKPIMNSLCQKITLEPGWKIYVKILDKHYYDNVGGYAITFIEGVKTETQFSVFEWVRKQVRGELDKAGEKLFKHIVGNPVFRNFVFSLLTLFLVFGALAYIFGMVQSPFGDIIVRILKVSLIILLISPSSWEFFYNHLLSLFIHGIDQIIAIINSHTSSYNPNEPLAFLDDMIVNKIFSPVIWKIKIRALIIADFSSIFAVCVIIIAVFLYIALCVYGFVIYLTAFVGITFLIGLFPLLLLGILFSQFKHLFDGWLTQCISFAMQAILIFTLISLFGALIMNYYYRIFGFTTCYNEWLKVKICLLGKKTLCIFDRGVFGWTPGQTYDPKIIGFPLSTDIFMDRKPSGNARYQFTGGGAYIDVPPDRKYKDFRYLDYPFLDPDTKTDGNPFGVNVSENSPFRQLSYYINALLTSKKGYVAARLIKDIEDELDVLEKKKVISAVSKSKVLQIIQDRRNQDKLNNKSELDKYKDEDFKSQVINSIVNDVIAGAVQDPTPQGELNKQYDYNLILRIRAGYLILWTEVGSLFLAALLIWQMRAFIQSVAVSLAGGSMMSQTIASMYEGGFIRIFSGIPVIGGVIEKIDQGIDSFKFVAGNYVTKAARMPLNALQGVPYLGKAVKFTASSTNVLTSSYNEYDRNFSNNFKTLNYARAFIGAHLGFSPLDAMKYLGGHIAGKTLGNREGGLIHNAIEDRKAALDSLKAHILGPEKYKPSPYIPNKKGEDDDRNPFAKEESHSKYSSTLLDEHGNVCVNKENLEDALEAREQLKTMLGNTRDDTALQNIKYDLDKIDNALRQHLDDKFDDVTQRYANSRDPINHPQDLLPENLSVLRTSSASETSSITGNTELYDIIQMYNDTETSTSLDVVSPVGSARSEISEQGSEDDIKDRVKAFTDSNISQHGASLEEGIELKELGTASSETSGITGNTELGDMTQMYNDTETSTSLDIVSPVGSARSEISEQGSEDDIKDRVKAFTDSNISQYGASLEEGIELKELGTASSETSGITGNTELGDMTQMYNDTEVGDALDVISPVSSARSEISEQGSEDDIKDRVKAFTDSNISQYGASLEEGIELKELGTASSETSGITGNTELGDMTQMYNDTEVGDALDVISPVSSARSEISEQGSEDDIKDRVKAFTDSNISQYGASLEEGIELKELGTASSETSGITGNTELGDMTQMYNDTEVGDALDVISPVSSARSEISEQGSEDDIKDRVKAFTDSNISQHGASLEEGIELKELGTASSETSGITGNTELGDMTQMYNDTETSTSFYDSDSLSSEAASEESNSMLMKNLHDEQSVGLNPEEKSELSSGIEKHNEADSSVLMDNATEQGVEEDTSKDASNLSLDYNVLDIGDLKRDLDSADIKSDETLQQFSMGSEEEGELAGKKEEVDDNSIFKQEEDDKERLQQPDIEGSSALLVEPYDSSVSEQIDDGKMCDDVSYDSELVDKDGVLTQEGSLDQGIYDSADIKSDETADHAEETVSEDSKDLGEVSEVDDETDGVNDEELKIKETDDVSDQSDSEGVYESGDGEFSSNDDVSNVEGLINVVTASEGNVIIEDLQQHVQPNIQPNAVSLKKDKDVVVNKSISDKLDIKDIGVVKRKKKESGKSKADNSDKAKSAKTVVNPKSLKKSLNVILNQCTNDLSAKFWLSIDKIFEDSKSGKQKRKLSKQDILLMIKQLETIIASLKDRKRHLTDPGEIKEIEASIKEAESTIKSLLIQG</sequence>
<feature type="region of interest" description="Disordered" evidence="7">
    <location>
        <begin position="1460"/>
        <end position="1566"/>
    </location>
</feature>
<dbReference type="GO" id="GO:0005886">
    <property type="term" value="C:plasma membrane"/>
    <property type="evidence" value="ECO:0007669"/>
    <property type="project" value="UniProtKB-SubCell"/>
</dbReference>
<evidence type="ECO:0000256" key="5">
    <source>
        <dbReference type="ARBA" id="ARBA00022989"/>
    </source>
</evidence>
<dbReference type="eggNOG" id="COG1511">
    <property type="taxonomic scope" value="Bacteria"/>
</dbReference>
<dbReference type="HOGENOM" id="CLU_000715_0_0_5"/>
<evidence type="ECO:0000256" key="6">
    <source>
        <dbReference type="ARBA" id="ARBA00023136"/>
    </source>
</evidence>
<dbReference type="eggNOG" id="COG3704">
    <property type="taxonomic scope" value="Bacteria"/>
</dbReference>
<dbReference type="EMBL" id="CP007474">
    <property type="protein sequence ID" value="AHX04151.1"/>
    <property type="molecule type" value="Genomic_DNA"/>
</dbReference>
<dbReference type="RefSeq" id="WP_044194589.1">
    <property type="nucleotide sequence ID" value="NZ_CP007474.1"/>
</dbReference>
<dbReference type="STRING" id="391036.EHF_0445"/>
<evidence type="ECO:0000256" key="1">
    <source>
        <dbReference type="ARBA" id="ARBA00004651"/>
    </source>
</evidence>
<proteinExistence type="inferred from homology"/>
<name>X5GJ18_9RICK</name>
<feature type="transmembrane region" description="Helical" evidence="8">
    <location>
        <begin position="439"/>
        <end position="463"/>
    </location>
</feature>
<keyword evidence="6 8" id="KW-0472">Membrane</keyword>
<accession>X5GJ18</accession>
<feature type="compositionally biased region" description="Basic and acidic residues" evidence="7">
    <location>
        <begin position="1513"/>
        <end position="1540"/>
    </location>
</feature>
<dbReference type="OrthoDB" id="7163280at2"/>
<feature type="transmembrane region" description="Helical" evidence="8">
    <location>
        <begin position="475"/>
        <end position="500"/>
    </location>
</feature>
<feature type="region of interest" description="Disordered" evidence="7">
    <location>
        <begin position="928"/>
        <end position="956"/>
    </location>
</feature>
<evidence type="ECO:0000256" key="2">
    <source>
        <dbReference type="ARBA" id="ARBA00007802"/>
    </source>
</evidence>
<comment type="subcellular location">
    <subcellularLocation>
        <location evidence="1">Cell membrane</location>
        <topology evidence="1">Multi-pass membrane protein</topology>
    </subcellularLocation>
</comment>
<dbReference type="GO" id="GO:0030255">
    <property type="term" value="P:protein secretion by the type IV secretion system"/>
    <property type="evidence" value="ECO:0007669"/>
    <property type="project" value="InterPro"/>
</dbReference>
<evidence type="ECO:0000313" key="10">
    <source>
        <dbReference type="Proteomes" id="UP000023762"/>
    </source>
</evidence>
<organism evidence="9 10">
    <name type="scientific">Ehrlichia japonica</name>
    <dbReference type="NCBI Taxonomy" id="391036"/>
    <lineage>
        <taxon>Bacteria</taxon>
        <taxon>Pseudomonadati</taxon>
        <taxon>Pseudomonadota</taxon>
        <taxon>Alphaproteobacteria</taxon>
        <taxon>Rickettsiales</taxon>
        <taxon>Anaplasmataceae</taxon>
        <taxon>Ehrlichia</taxon>
    </lineage>
</organism>
<keyword evidence="10" id="KW-1185">Reference proteome</keyword>
<dbReference type="Proteomes" id="UP000023762">
    <property type="component" value="Chromosome"/>
</dbReference>
<feature type="compositionally biased region" description="Polar residues" evidence="7">
    <location>
        <begin position="1461"/>
        <end position="1473"/>
    </location>
</feature>
<evidence type="ECO:0000256" key="8">
    <source>
        <dbReference type="SAM" id="Phobius"/>
    </source>
</evidence>
<feature type="transmembrane region" description="Helical" evidence="8">
    <location>
        <begin position="304"/>
        <end position="325"/>
    </location>
</feature>
<feature type="region of interest" description="Disordered" evidence="7">
    <location>
        <begin position="1590"/>
        <end position="1760"/>
    </location>
</feature>
<feature type="compositionally biased region" description="Basic and acidic residues" evidence="7">
    <location>
        <begin position="1619"/>
        <end position="1629"/>
    </location>
</feature>
<reference evidence="9 10" key="1">
    <citation type="submission" date="2014-03" db="EMBL/GenBank/DDBJ databases">
        <title>Sequencing and Comparison of Genomes and Transcriptome Profiles of Human Ehrlichiosis Agents.</title>
        <authorList>
            <person name="Lin M."/>
            <person name="Daugherty S.C."/>
            <person name="Nagaraj S."/>
            <person name="Cheng Z."/>
            <person name="Xiong Q."/>
            <person name="Lin F.-Y."/>
            <person name="Sengamalay N."/>
            <person name="Ott S."/>
            <person name="Godinez A."/>
            <person name="Tallon L.J."/>
            <person name="Sadzewicz L."/>
            <person name="Fraser C.M."/>
            <person name="Dunning Hotopp J.C."/>
            <person name="Rikihisa Y."/>
        </authorList>
    </citation>
    <scope>NUCLEOTIDE SEQUENCE [LARGE SCALE GENOMIC DNA]</scope>
    <source>
        <strain evidence="9 10">HF</strain>
    </source>
</reference>
<evidence type="ECO:0000256" key="3">
    <source>
        <dbReference type="ARBA" id="ARBA00022692"/>
    </source>
</evidence>
<keyword evidence="4" id="KW-0732">Signal</keyword>
<feature type="transmembrane region" description="Helical" evidence="8">
    <location>
        <begin position="332"/>
        <end position="351"/>
    </location>
</feature>